<reference evidence="1 2" key="1">
    <citation type="submission" date="2020-02" db="EMBL/GenBank/DDBJ databases">
        <authorList>
            <person name="Ferguson B K."/>
        </authorList>
    </citation>
    <scope>NUCLEOTIDE SEQUENCE [LARGE SCALE GENOMIC DNA]</scope>
</reference>
<dbReference type="Proteomes" id="UP000479000">
    <property type="component" value="Unassembled WGS sequence"/>
</dbReference>
<name>A0A6H5GPV5_9HEMI</name>
<evidence type="ECO:0000313" key="2">
    <source>
        <dbReference type="Proteomes" id="UP000479000"/>
    </source>
</evidence>
<sequence>MSVGRGKFTFYALMSGTYMAGNFRQETGSWQKDVNYRGLHISACPIVKGSFQRSLTLRLDK</sequence>
<gene>
    <name evidence="1" type="ORF">NTEN_LOCUS9898</name>
</gene>
<feature type="non-terminal residue" evidence="1">
    <location>
        <position position="61"/>
    </location>
</feature>
<protein>
    <submittedName>
        <fullName evidence="1">Uncharacterized protein</fullName>
    </submittedName>
</protein>
<dbReference type="AlphaFoldDB" id="A0A6H5GPV5"/>
<organism evidence="1 2">
    <name type="scientific">Nesidiocoris tenuis</name>
    <dbReference type="NCBI Taxonomy" id="355587"/>
    <lineage>
        <taxon>Eukaryota</taxon>
        <taxon>Metazoa</taxon>
        <taxon>Ecdysozoa</taxon>
        <taxon>Arthropoda</taxon>
        <taxon>Hexapoda</taxon>
        <taxon>Insecta</taxon>
        <taxon>Pterygota</taxon>
        <taxon>Neoptera</taxon>
        <taxon>Paraneoptera</taxon>
        <taxon>Hemiptera</taxon>
        <taxon>Heteroptera</taxon>
        <taxon>Panheteroptera</taxon>
        <taxon>Cimicomorpha</taxon>
        <taxon>Miridae</taxon>
        <taxon>Dicyphina</taxon>
        <taxon>Nesidiocoris</taxon>
    </lineage>
</organism>
<proteinExistence type="predicted"/>
<dbReference type="EMBL" id="CADCXU010014964">
    <property type="protein sequence ID" value="CAB0004421.1"/>
    <property type="molecule type" value="Genomic_DNA"/>
</dbReference>
<accession>A0A6H5GPV5</accession>
<evidence type="ECO:0000313" key="1">
    <source>
        <dbReference type="EMBL" id="CAB0004421.1"/>
    </source>
</evidence>
<keyword evidence="2" id="KW-1185">Reference proteome</keyword>